<feature type="transmembrane region" description="Helical" evidence="2">
    <location>
        <begin position="144"/>
        <end position="167"/>
    </location>
</feature>
<dbReference type="NCBIfam" id="TIGR00229">
    <property type="entry name" value="sensory_box"/>
    <property type="match status" value="1"/>
</dbReference>
<dbReference type="SMART" id="SM00267">
    <property type="entry name" value="GGDEF"/>
    <property type="match status" value="1"/>
</dbReference>
<organism evidence="5 6">
    <name type="scientific">Xanthobacter autotrophicus</name>
    <dbReference type="NCBI Taxonomy" id="280"/>
    <lineage>
        <taxon>Bacteria</taxon>
        <taxon>Pseudomonadati</taxon>
        <taxon>Pseudomonadota</taxon>
        <taxon>Alphaproteobacteria</taxon>
        <taxon>Hyphomicrobiales</taxon>
        <taxon>Xanthobacteraceae</taxon>
        <taxon>Xanthobacter</taxon>
    </lineage>
</organism>
<feature type="compositionally biased region" description="Polar residues" evidence="1">
    <location>
        <begin position="1"/>
        <end position="14"/>
    </location>
</feature>
<feature type="transmembrane region" description="Helical" evidence="2">
    <location>
        <begin position="113"/>
        <end position="138"/>
    </location>
</feature>
<dbReference type="InterPro" id="IPR000014">
    <property type="entry name" value="PAS"/>
</dbReference>
<dbReference type="RefSeq" id="WP_138400550.1">
    <property type="nucleotide sequence ID" value="NZ_JBAFVI010000005.1"/>
</dbReference>
<dbReference type="InterPro" id="IPR052155">
    <property type="entry name" value="Biofilm_reg_signaling"/>
</dbReference>
<evidence type="ECO:0000313" key="5">
    <source>
        <dbReference type="EMBL" id="TLX41683.1"/>
    </source>
</evidence>
<accession>A0A6C1KSK3</accession>
<keyword evidence="2" id="KW-0472">Membrane</keyword>
<evidence type="ECO:0000256" key="2">
    <source>
        <dbReference type="SAM" id="Phobius"/>
    </source>
</evidence>
<dbReference type="SUPFAM" id="SSF55785">
    <property type="entry name" value="PYP-like sensor domain (PAS domain)"/>
    <property type="match status" value="1"/>
</dbReference>
<feature type="domain" description="GGDEF" evidence="4">
    <location>
        <begin position="377"/>
        <end position="510"/>
    </location>
</feature>
<feature type="domain" description="EAL" evidence="3">
    <location>
        <begin position="519"/>
        <end position="774"/>
    </location>
</feature>
<feature type="region of interest" description="Disordered" evidence="1">
    <location>
        <begin position="1"/>
        <end position="23"/>
    </location>
</feature>
<dbReference type="PROSITE" id="PS50883">
    <property type="entry name" value="EAL"/>
    <property type="match status" value="1"/>
</dbReference>
<name>A0A6C1KSK3_XANAU</name>
<protein>
    <submittedName>
        <fullName evidence="5">EAL domain-containing protein</fullName>
    </submittedName>
</protein>
<dbReference type="Gene3D" id="3.20.20.450">
    <property type="entry name" value="EAL domain"/>
    <property type="match status" value="1"/>
</dbReference>
<dbReference type="InterPro" id="IPR000160">
    <property type="entry name" value="GGDEF_dom"/>
</dbReference>
<reference evidence="5 6" key="1">
    <citation type="submission" date="2019-05" db="EMBL/GenBank/DDBJ databases">
        <authorList>
            <person name="Zhou X."/>
        </authorList>
    </citation>
    <scope>NUCLEOTIDE SEQUENCE [LARGE SCALE GENOMIC DNA]</scope>
    <source>
        <strain evidence="5 6">DSM 432</strain>
    </source>
</reference>
<dbReference type="CDD" id="cd01949">
    <property type="entry name" value="GGDEF"/>
    <property type="match status" value="1"/>
</dbReference>
<dbReference type="NCBIfam" id="TIGR00254">
    <property type="entry name" value="GGDEF"/>
    <property type="match status" value="1"/>
</dbReference>
<evidence type="ECO:0000313" key="6">
    <source>
        <dbReference type="Proteomes" id="UP000305131"/>
    </source>
</evidence>
<dbReference type="CDD" id="cd01948">
    <property type="entry name" value="EAL"/>
    <property type="match status" value="1"/>
</dbReference>
<dbReference type="SUPFAM" id="SSF141868">
    <property type="entry name" value="EAL domain-like"/>
    <property type="match status" value="1"/>
</dbReference>
<dbReference type="PANTHER" id="PTHR44757:SF2">
    <property type="entry name" value="BIOFILM ARCHITECTURE MAINTENANCE PROTEIN MBAA"/>
    <property type="match status" value="1"/>
</dbReference>
<dbReference type="Proteomes" id="UP000305131">
    <property type="component" value="Unassembled WGS sequence"/>
</dbReference>
<dbReference type="SMART" id="SM00052">
    <property type="entry name" value="EAL"/>
    <property type="match status" value="1"/>
</dbReference>
<evidence type="ECO:0000256" key="1">
    <source>
        <dbReference type="SAM" id="MobiDB-lite"/>
    </source>
</evidence>
<comment type="caution">
    <text evidence="5">The sequence shown here is derived from an EMBL/GenBank/DDBJ whole genome shotgun (WGS) entry which is preliminary data.</text>
</comment>
<feature type="transmembrane region" description="Helical" evidence="2">
    <location>
        <begin position="179"/>
        <end position="199"/>
    </location>
</feature>
<dbReference type="PROSITE" id="PS50887">
    <property type="entry name" value="GGDEF"/>
    <property type="match status" value="1"/>
</dbReference>
<sequence>MRGTSRQNGRSEPTASADDPGLTAMGGEFVDPAQEAAFRVSRLAESRRQARILFAASVILNALFLLSDWRFAGTAHFAVAVSARFVVIGLSLLCLGAIHLANTPRRADLIYALWQWGTAAAVAVLVTAQSHLALLAVLLLPTVFYLAVPISFSWLLAGGVGSSVLLFCGYADMSVGWQVGLGLALAVASLNIALMIVVARANRVERQFWASAAAAQRQNERLRVSEDTLEKTFQAVPLPLVVARLDDGRHLKSNAAARRLYGGSLDAVTGSLCDGCLAPDAAAEFMERLRTEGAVRGFETSVSVEGGEQRRVVLAASVIPMDPGPHLVAALVDVTERRAAEEQARYAATHDALTGLPNRAAFQARLGAALEARRPGRGICLLLIDLDGLKDVNDTLGHDAGDAALMETAHRLDALLEQDGLLARLGGDEFVAVVEGAAPVAAGQRLAHNILAELRRPVLHAGRHFATRASIGLAACPDHDCSYGELMKDADLALYAAKQQGRNRAVVYAPAMRQAVLERVALNRAMRAALAEDEIVPYYQPKVSLVTGRIEGLEALVRWRRSPHSVLSPAAFEAALTDPELAVLIGERMVRKVSTDVRGWIEAGHPCGRIAINLSPAQFADGDLAATLLRQFHAAGVEPIHFDVEITETVFLGRSSDHVAPILDELYRAGVRIALDDFGTGYAGLIHLKQLPIDTIKIDQSFVKDIERDAFDTAIVCAVIDLGRNLGMRVVAEGLETAGQARFLKEKRCELAQGFFFFRPLDGVEMTELLRNEGEEAAAARLAAFEAG</sequence>
<dbReference type="InterPro" id="IPR029787">
    <property type="entry name" value="Nucleotide_cyclase"/>
</dbReference>
<gene>
    <name evidence="5" type="ORF">FBQ73_16290</name>
</gene>
<dbReference type="OrthoDB" id="9814202at2"/>
<dbReference type="EMBL" id="VAUP01000035">
    <property type="protein sequence ID" value="TLX41683.1"/>
    <property type="molecule type" value="Genomic_DNA"/>
</dbReference>
<dbReference type="InterPro" id="IPR043128">
    <property type="entry name" value="Rev_trsase/Diguanyl_cyclase"/>
</dbReference>
<keyword evidence="2" id="KW-1133">Transmembrane helix</keyword>
<evidence type="ECO:0000259" key="3">
    <source>
        <dbReference type="PROSITE" id="PS50883"/>
    </source>
</evidence>
<dbReference type="InterPro" id="IPR035919">
    <property type="entry name" value="EAL_sf"/>
</dbReference>
<feature type="transmembrane region" description="Helical" evidence="2">
    <location>
        <begin position="52"/>
        <end position="71"/>
    </location>
</feature>
<dbReference type="GeneID" id="95775013"/>
<feature type="transmembrane region" description="Helical" evidence="2">
    <location>
        <begin position="77"/>
        <end position="101"/>
    </location>
</feature>
<dbReference type="InterPro" id="IPR035965">
    <property type="entry name" value="PAS-like_dom_sf"/>
</dbReference>
<dbReference type="Gene3D" id="3.30.70.270">
    <property type="match status" value="1"/>
</dbReference>
<dbReference type="Pfam" id="PF00990">
    <property type="entry name" value="GGDEF"/>
    <property type="match status" value="1"/>
</dbReference>
<proteinExistence type="predicted"/>
<keyword evidence="2" id="KW-0812">Transmembrane</keyword>
<dbReference type="InterPro" id="IPR001633">
    <property type="entry name" value="EAL_dom"/>
</dbReference>
<dbReference type="PANTHER" id="PTHR44757">
    <property type="entry name" value="DIGUANYLATE CYCLASE DGCP"/>
    <property type="match status" value="1"/>
</dbReference>
<dbReference type="SUPFAM" id="SSF55073">
    <property type="entry name" value="Nucleotide cyclase"/>
    <property type="match status" value="1"/>
</dbReference>
<dbReference type="AlphaFoldDB" id="A0A6C1KSK3"/>
<evidence type="ECO:0000259" key="4">
    <source>
        <dbReference type="PROSITE" id="PS50887"/>
    </source>
</evidence>
<dbReference type="Pfam" id="PF00563">
    <property type="entry name" value="EAL"/>
    <property type="match status" value="1"/>
</dbReference>
<dbReference type="Gene3D" id="3.30.450.20">
    <property type="entry name" value="PAS domain"/>
    <property type="match status" value="1"/>
</dbReference>